<name>A0ABD3D2N6_9LAMI</name>
<sequence length="331" mass="36906">MAIPAWLYFSFWAITSLTFLKLGFNSLSKTDLSTTVPPAVMSLLKHAFAISVCHSSNYALVYRPHLNVNMVKHIYWIGNALNPLVLWGSAVKNKWYYIYCATINLFAIAKERNLTALPEDHIGLNVDFIVKLSMFFIDSDEKLMPTLVLLTSIYTSAVWAAIKDDEAVYRAAMEKERPMICLEGESTVEHTVGLVCAVFSVKENSSVLKRLVYRWRKLVVFGIGMVGTICFQSFFRLTTVDHVVAFLYLAVAWLGNLAMLQTKGGDLGVFDFLLGNAVVGCTVGQYGMRGTTWVAFGAACLLYGLRLGIEAEAMSAWLESRSENDESRIVV</sequence>
<organism evidence="2 3">
    <name type="scientific">Castilleja foliolosa</name>
    <dbReference type="NCBI Taxonomy" id="1961234"/>
    <lineage>
        <taxon>Eukaryota</taxon>
        <taxon>Viridiplantae</taxon>
        <taxon>Streptophyta</taxon>
        <taxon>Embryophyta</taxon>
        <taxon>Tracheophyta</taxon>
        <taxon>Spermatophyta</taxon>
        <taxon>Magnoliopsida</taxon>
        <taxon>eudicotyledons</taxon>
        <taxon>Gunneridae</taxon>
        <taxon>Pentapetalae</taxon>
        <taxon>asterids</taxon>
        <taxon>lamiids</taxon>
        <taxon>Lamiales</taxon>
        <taxon>Orobanchaceae</taxon>
        <taxon>Pedicularideae</taxon>
        <taxon>Castillejinae</taxon>
        <taxon>Castilleja</taxon>
    </lineage>
</organism>
<reference evidence="3" key="1">
    <citation type="journal article" date="2024" name="IScience">
        <title>Strigolactones Initiate the Formation of Haustorium-like Structures in Castilleja.</title>
        <authorList>
            <person name="Buerger M."/>
            <person name="Peterson D."/>
            <person name="Chory J."/>
        </authorList>
    </citation>
    <scope>NUCLEOTIDE SEQUENCE [LARGE SCALE GENOMIC DNA]</scope>
</reference>
<proteinExistence type="predicted"/>
<keyword evidence="1" id="KW-1133">Transmembrane helix</keyword>
<feature type="transmembrane region" description="Helical" evidence="1">
    <location>
        <begin position="292"/>
        <end position="309"/>
    </location>
</feature>
<gene>
    <name evidence="2" type="ORF">CASFOL_020091</name>
</gene>
<comment type="caution">
    <text evidence="2">The sequence shown here is derived from an EMBL/GenBank/DDBJ whole genome shotgun (WGS) entry which is preliminary data.</text>
</comment>
<keyword evidence="1" id="KW-0472">Membrane</keyword>
<evidence type="ECO:0000313" key="2">
    <source>
        <dbReference type="EMBL" id="KAL3635544.1"/>
    </source>
</evidence>
<feature type="transmembrane region" description="Helical" evidence="1">
    <location>
        <begin position="218"/>
        <end position="237"/>
    </location>
</feature>
<keyword evidence="1" id="KW-0812">Transmembrane</keyword>
<feature type="transmembrane region" description="Helical" evidence="1">
    <location>
        <begin position="6"/>
        <end position="24"/>
    </location>
</feature>
<protein>
    <submittedName>
        <fullName evidence="2">Uncharacterized protein</fullName>
    </submittedName>
</protein>
<feature type="transmembrane region" description="Helical" evidence="1">
    <location>
        <begin position="243"/>
        <end position="260"/>
    </location>
</feature>
<evidence type="ECO:0000313" key="3">
    <source>
        <dbReference type="Proteomes" id="UP001632038"/>
    </source>
</evidence>
<evidence type="ECO:0000256" key="1">
    <source>
        <dbReference type="SAM" id="Phobius"/>
    </source>
</evidence>
<dbReference type="Proteomes" id="UP001632038">
    <property type="component" value="Unassembled WGS sequence"/>
</dbReference>
<dbReference type="EMBL" id="JAVIJP010000027">
    <property type="protein sequence ID" value="KAL3635544.1"/>
    <property type="molecule type" value="Genomic_DNA"/>
</dbReference>
<feature type="transmembrane region" description="Helical" evidence="1">
    <location>
        <begin position="267"/>
        <end position="286"/>
    </location>
</feature>
<dbReference type="AlphaFoldDB" id="A0ABD3D2N6"/>
<keyword evidence="3" id="KW-1185">Reference proteome</keyword>
<accession>A0ABD3D2N6</accession>